<comment type="caution">
    <text evidence="13">The sequence shown here is derived from an EMBL/GenBank/DDBJ whole genome shotgun (WGS) entry which is preliminary data.</text>
</comment>
<proteinExistence type="inferred from homology"/>
<keyword evidence="8" id="KW-0862">Zinc</keyword>
<dbReference type="GO" id="GO:0008270">
    <property type="term" value="F:zinc ion binding"/>
    <property type="evidence" value="ECO:0007669"/>
    <property type="project" value="TreeGrafter"/>
</dbReference>
<evidence type="ECO:0000256" key="6">
    <source>
        <dbReference type="ARBA" id="ARBA00022490"/>
    </source>
</evidence>
<dbReference type="GO" id="GO:0004022">
    <property type="term" value="F:alcohol dehydrogenase (NAD+) activity"/>
    <property type="evidence" value="ECO:0007669"/>
    <property type="project" value="UniProtKB-EC"/>
</dbReference>
<organism evidence="13 14">
    <name type="scientific">Kingdonia uniflora</name>
    <dbReference type="NCBI Taxonomy" id="39325"/>
    <lineage>
        <taxon>Eukaryota</taxon>
        <taxon>Viridiplantae</taxon>
        <taxon>Streptophyta</taxon>
        <taxon>Embryophyta</taxon>
        <taxon>Tracheophyta</taxon>
        <taxon>Spermatophyta</taxon>
        <taxon>Magnoliopsida</taxon>
        <taxon>Ranunculales</taxon>
        <taxon>Circaeasteraceae</taxon>
        <taxon>Kingdonia</taxon>
    </lineage>
</organism>
<dbReference type="SUPFAM" id="SSF51735">
    <property type="entry name" value="NAD(P)-binding Rossmann-fold domains"/>
    <property type="match status" value="1"/>
</dbReference>
<dbReference type="EMBL" id="JACGCM010002254">
    <property type="protein sequence ID" value="KAF6142454.1"/>
    <property type="molecule type" value="Genomic_DNA"/>
</dbReference>
<gene>
    <name evidence="13" type="ORF">GIB67_039418</name>
</gene>
<evidence type="ECO:0000256" key="4">
    <source>
        <dbReference type="ARBA" id="ARBA00011738"/>
    </source>
</evidence>
<evidence type="ECO:0000256" key="7">
    <source>
        <dbReference type="ARBA" id="ARBA00022723"/>
    </source>
</evidence>
<keyword evidence="7" id="KW-0479">Metal-binding</keyword>
<dbReference type="OrthoDB" id="417550at2759"/>
<dbReference type="GO" id="GO:0005829">
    <property type="term" value="C:cytosol"/>
    <property type="evidence" value="ECO:0007669"/>
    <property type="project" value="TreeGrafter"/>
</dbReference>
<dbReference type="PANTHER" id="PTHR43880">
    <property type="entry name" value="ALCOHOL DEHYDROGENASE"/>
    <property type="match status" value="1"/>
</dbReference>
<comment type="subcellular location">
    <subcellularLocation>
        <location evidence="2">Cytoplasm</location>
    </subcellularLocation>
</comment>
<comment type="catalytic activity">
    <reaction evidence="11">
        <text>a secondary alcohol + NAD(+) = a ketone + NADH + H(+)</text>
        <dbReference type="Rhea" id="RHEA:10740"/>
        <dbReference type="ChEBI" id="CHEBI:15378"/>
        <dbReference type="ChEBI" id="CHEBI:17087"/>
        <dbReference type="ChEBI" id="CHEBI:35681"/>
        <dbReference type="ChEBI" id="CHEBI:57540"/>
        <dbReference type="ChEBI" id="CHEBI:57945"/>
        <dbReference type="EC" id="1.1.1.1"/>
    </reaction>
</comment>
<evidence type="ECO:0000256" key="10">
    <source>
        <dbReference type="ARBA" id="ARBA00023027"/>
    </source>
</evidence>
<evidence type="ECO:0000256" key="8">
    <source>
        <dbReference type="ARBA" id="ARBA00022833"/>
    </source>
</evidence>
<dbReference type="InterPro" id="IPR036291">
    <property type="entry name" value="NAD(P)-bd_dom_sf"/>
</dbReference>
<dbReference type="GO" id="GO:0046294">
    <property type="term" value="P:formaldehyde catabolic process"/>
    <property type="evidence" value="ECO:0007669"/>
    <property type="project" value="TreeGrafter"/>
</dbReference>
<keyword evidence="6" id="KW-0963">Cytoplasm</keyword>
<evidence type="ECO:0000313" key="13">
    <source>
        <dbReference type="EMBL" id="KAF6142454.1"/>
    </source>
</evidence>
<evidence type="ECO:0000256" key="5">
    <source>
        <dbReference type="ARBA" id="ARBA00013190"/>
    </source>
</evidence>
<dbReference type="Gene3D" id="3.40.50.720">
    <property type="entry name" value="NAD(P)-binding Rossmann-like Domain"/>
    <property type="match status" value="1"/>
</dbReference>
<dbReference type="Proteomes" id="UP000541444">
    <property type="component" value="Unassembled WGS sequence"/>
</dbReference>
<evidence type="ECO:0000256" key="1">
    <source>
        <dbReference type="ARBA" id="ARBA00001947"/>
    </source>
</evidence>
<evidence type="ECO:0000256" key="11">
    <source>
        <dbReference type="ARBA" id="ARBA00049164"/>
    </source>
</evidence>
<dbReference type="EC" id="1.1.1.1" evidence="5"/>
<dbReference type="AlphaFoldDB" id="A0A7J7LIV4"/>
<comment type="catalytic activity">
    <reaction evidence="12">
        <text>a primary alcohol + NAD(+) = an aldehyde + NADH + H(+)</text>
        <dbReference type="Rhea" id="RHEA:10736"/>
        <dbReference type="ChEBI" id="CHEBI:15378"/>
        <dbReference type="ChEBI" id="CHEBI:15734"/>
        <dbReference type="ChEBI" id="CHEBI:17478"/>
        <dbReference type="ChEBI" id="CHEBI:57540"/>
        <dbReference type="ChEBI" id="CHEBI:57945"/>
        <dbReference type="EC" id="1.1.1.1"/>
    </reaction>
</comment>
<evidence type="ECO:0000256" key="12">
    <source>
        <dbReference type="ARBA" id="ARBA00049243"/>
    </source>
</evidence>
<name>A0A7J7LIV4_9MAGN</name>
<accession>A0A7J7LIV4</accession>
<keyword evidence="10" id="KW-0520">NAD</keyword>
<comment type="similarity">
    <text evidence="3">Belongs to the zinc-containing alcohol dehydrogenase family.</text>
</comment>
<comment type="subunit">
    <text evidence="4">Homodimer.</text>
</comment>
<evidence type="ECO:0000256" key="3">
    <source>
        <dbReference type="ARBA" id="ARBA00008072"/>
    </source>
</evidence>
<keyword evidence="9" id="KW-0560">Oxidoreductase</keyword>
<reference evidence="13 14" key="1">
    <citation type="journal article" date="2020" name="IScience">
        <title>Genome Sequencing of the Endangered Kingdonia uniflora (Circaeasteraceae, Ranunculales) Reveals Potential Mechanisms of Evolutionary Specialization.</title>
        <authorList>
            <person name="Sun Y."/>
            <person name="Deng T."/>
            <person name="Zhang A."/>
            <person name="Moore M.J."/>
            <person name="Landis J.B."/>
            <person name="Lin N."/>
            <person name="Zhang H."/>
            <person name="Zhang X."/>
            <person name="Huang J."/>
            <person name="Zhang X."/>
            <person name="Sun H."/>
            <person name="Wang H."/>
        </authorList>
    </citation>
    <scope>NUCLEOTIDE SEQUENCE [LARGE SCALE GENOMIC DNA]</scope>
    <source>
        <strain evidence="13">TB1705</strain>
        <tissue evidence="13">Leaf</tissue>
    </source>
</reference>
<protein>
    <recommendedName>
        <fullName evidence="5">alcohol dehydrogenase</fullName>
        <ecNumber evidence="5">1.1.1.1</ecNumber>
    </recommendedName>
</protein>
<comment type="cofactor">
    <cofactor evidence="1">
        <name>Zn(2+)</name>
        <dbReference type="ChEBI" id="CHEBI:29105"/>
    </cofactor>
</comment>
<dbReference type="PANTHER" id="PTHR43880:SF9">
    <property type="entry name" value="ALCOHOL DEHYDROGENASE 1"/>
    <property type="match status" value="1"/>
</dbReference>
<keyword evidence="14" id="KW-1185">Reference proteome</keyword>
<evidence type="ECO:0000256" key="9">
    <source>
        <dbReference type="ARBA" id="ARBA00023002"/>
    </source>
</evidence>
<sequence length="68" mass="7642">MTNRVDSRIECTGRTTAMISTFECVYDGWGVVVLVGVPNKDDAFKTFPINLLNETTLEGTFFINNKLH</sequence>
<evidence type="ECO:0000313" key="14">
    <source>
        <dbReference type="Proteomes" id="UP000541444"/>
    </source>
</evidence>
<evidence type="ECO:0000256" key="2">
    <source>
        <dbReference type="ARBA" id="ARBA00004496"/>
    </source>
</evidence>
<dbReference type="GO" id="GO:0051903">
    <property type="term" value="F:S-(hydroxymethyl)glutathione dehydrogenase [NAD(P)+] activity"/>
    <property type="evidence" value="ECO:0007669"/>
    <property type="project" value="TreeGrafter"/>
</dbReference>